<dbReference type="OrthoDB" id="8471887at2"/>
<protein>
    <submittedName>
        <fullName evidence="2">Uncharacterized protein</fullName>
    </submittedName>
</protein>
<dbReference type="EMBL" id="QYBB01000099">
    <property type="protein sequence ID" value="RYC28859.1"/>
    <property type="molecule type" value="Genomic_DNA"/>
</dbReference>
<dbReference type="Proteomes" id="UP000290759">
    <property type="component" value="Unassembled WGS sequence"/>
</dbReference>
<organism evidence="2 3">
    <name type="scientific">Lichenibacterium minor</name>
    <dbReference type="NCBI Taxonomy" id="2316528"/>
    <lineage>
        <taxon>Bacteria</taxon>
        <taxon>Pseudomonadati</taxon>
        <taxon>Pseudomonadota</taxon>
        <taxon>Alphaproteobacteria</taxon>
        <taxon>Hyphomicrobiales</taxon>
        <taxon>Lichenihabitantaceae</taxon>
        <taxon>Lichenibacterium</taxon>
    </lineage>
</organism>
<keyword evidence="3" id="KW-1185">Reference proteome</keyword>
<sequence length="98" mass="10147">MASAVPTPHEIFDFHPAGSAAGSFRQPFIIDPNEGPLAADVRRTAAELTAFNAAMKSGTALASNKRCGEMDIAHDKPGCAGQKSKVASTVSTDPLALH</sequence>
<accession>A0A4Q2TXM9</accession>
<reference evidence="2 3" key="2">
    <citation type="submission" date="2019-02" db="EMBL/GenBank/DDBJ databases">
        <title>'Lichenibacterium ramalinii' gen. nov. sp. nov., 'Lichenibacterium minor' gen. nov. sp. nov.</title>
        <authorList>
            <person name="Pankratov T."/>
        </authorList>
    </citation>
    <scope>NUCLEOTIDE SEQUENCE [LARGE SCALE GENOMIC DNA]</scope>
    <source>
        <strain evidence="2 3">RmlP026</strain>
    </source>
</reference>
<reference evidence="2 3" key="1">
    <citation type="submission" date="2018-12" db="EMBL/GenBank/DDBJ databases">
        <authorList>
            <person name="Grouzdev D.S."/>
            <person name="Krutkina M.S."/>
        </authorList>
    </citation>
    <scope>NUCLEOTIDE SEQUENCE [LARGE SCALE GENOMIC DNA]</scope>
    <source>
        <strain evidence="2 3">RmlP026</strain>
    </source>
</reference>
<dbReference type="RefSeq" id="WP_129230072.1">
    <property type="nucleotide sequence ID" value="NZ_QYBB01000099.1"/>
</dbReference>
<evidence type="ECO:0000313" key="2">
    <source>
        <dbReference type="EMBL" id="RYC28859.1"/>
    </source>
</evidence>
<comment type="caution">
    <text evidence="2">The sequence shown here is derived from an EMBL/GenBank/DDBJ whole genome shotgun (WGS) entry which is preliminary data.</text>
</comment>
<dbReference type="AlphaFoldDB" id="A0A4Q2TXM9"/>
<evidence type="ECO:0000313" key="3">
    <source>
        <dbReference type="Proteomes" id="UP000290759"/>
    </source>
</evidence>
<evidence type="ECO:0000256" key="1">
    <source>
        <dbReference type="SAM" id="MobiDB-lite"/>
    </source>
</evidence>
<name>A0A4Q2TXM9_9HYPH</name>
<gene>
    <name evidence="2" type="ORF">D3273_27080</name>
</gene>
<feature type="region of interest" description="Disordered" evidence="1">
    <location>
        <begin position="76"/>
        <end position="98"/>
    </location>
</feature>
<proteinExistence type="predicted"/>